<dbReference type="EMBL" id="JAGPYM010000129">
    <property type="protein sequence ID" value="KAH6866209.1"/>
    <property type="molecule type" value="Genomic_DNA"/>
</dbReference>
<evidence type="ECO:0000313" key="2">
    <source>
        <dbReference type="Proteomes" id="UP000777438"/>
    </source>
</evidence>
<name>A0A9P8VMU9_9HYPO</name>
<feature type="non-terminal residue" evidence="1">
    <location>
        <position position="67"/>
    </location>
</feature>
<comment type="caution">
    <text evidence="1">The sequence shown here is derived from an EMBL/GenBank/DDBJ whole genome shotgun (WGS) entry which is preliminary data.</text>
</comment>
<dbReference type="Proteomes" id="UP000777438">
    <property type="component" value="Unassembled WGS sequence"/>
</dbReference>
<reference evidence="1 2" key="1">
    <citation type="journal article" date="2021" name="Nat. Commun.">
        <title>Genetic determinants of endophytism in the Arabidopsis root mycobiome.</title>
        <authorList>
            <person name="Mesny F."/>
            <person name="Miyauchi S."/>
            <person name="Thiergart T."/>
            <person name="Pickel B."/>
            <person name="Atanasova L."/>
            <person name="Karlsson M."/>
            <person name="Huettel B."/>
            <person name="Barry K.W."/>
            <person name="Haridas S."/>
            <person name="Chen C."/>
            <person name="Bauer D."/>
            <person name="Andreopoulos W."/>
            <person name="Pangilinan J."/>
            <person name="LaButti K."/>
            <person name="Riley R."/>
            <person name="Lipzen A."/>
            <person name="Clum A."/>
            <person name="Drula E."/>
            <person name="Henrissat B."/>
            <person name="Kohler A."/>
            <person name="Grigoriev I.V."/>
            <person name="Martin F.M."/>
            <person name="Hacquard S."/>
        </authorList>
    </citation>
    <scope>NUCLEOTIDE SEQUENCE [LARGE SCALE GENOMIC DNA]</scope>
    <source>
        <strain evidence="1 2">MPI-CAGE-CH-0241</strain>
    </source>
</reference>
<dbReference type="AlphaFoldDB" id="A0A9P8VMU9"/>
<keyword evidence="2" id="KW-1185">Reference proteome</keyword>
<sequence>MPTNSATTVVIVTRGGLHENHTSFLKCFNTQQAWNQAAKQKPTLSIEEHATHWAQLGTVCFIKLKYS</sequence>
<proteinExistence type="predicted"/>
<protein>
    <submittedName>
        <fullName evidence="1">Uncharacterized protein</fullName>
    </submittedName>
</protein>
<accession>A0A9P8VMU9</accession>
<evidence type="ECO:0000313" key="1">
    <source>
        <dbReference type="EMBL" id="KAH6866209.1"/>
    </source>
</evidence>
<gene>
    <name evidence="1" type="ORF">B0T10DRAFT_502719</name>
</gene>
<organism evidence="1 2">
    <name type="scientific">Thelonectria olida</name>
    <dbReference type="NCBI Taxonomy" id="1576542"/>
    <lineage>
        <taxon>Eukaryota</taxon>
        <taxon>Fungi</taxon>
        <taxon>Dikarya</taxon>
        <taxon>Ascomycota</taxon>
        <taxon>Pezizomycotina</taxon>
        <taxon>Sordariomycetes</taxon>
        <taxon>Hypocreomycetidae</taxon>
        <taxon>Hypocreales</taxon>
        <taxon>Nectriaceae</taxon>
        <taxon>Thelonectria</taxon>
    </lineage>
</organism>